<name>A0ACC4DBH6_PURLI</name>
<dbReference type="EMBL" id="JBGNUJ010000012">
    <property type="protein sequence ID" value="KAL3952640.1"/>
    <property type="molecule type" value="Genomic_DNA"/>
</dbReference>
<gene>
    <name evidence="1" type="ORF">ACCO45_012583</name>
</gene>
<accession>A0ACC4DBH6</accession>
<protein>
    <submittedName>
        <fullName evidence="1">Uncharacterized protein</fullName>
    </submittedName>
</protein>
<organism evidence="1 2">
    <name type="scientific">Purpureocillium lilacinum</name>
    <name type="common">Paecilomyces lilacinus</name>
    <dbReference type="NCBI Taxonomy" id="33203"/>
    <lineage>
        <taxon>Eukaryota</taxon>
        <taxon>Fungi</taxon>
        <taxon>Dikarya</taxon>
        <taxon>Ascomycota</taxon>
        <taxon>Pezizomycotina</taxon>
        <taxon>Sordariomycetes</taxon>
        <taxon>Hypocreomycetidae</taxon>
        <taxon>Hypocreales</taxon>
        <taxon>Ophiocordycipitaceae</taxon>
        <taxon>Purpureocillium</taxon>
    </lineage>
</organism>
<comment type="caution">
    <text evidence="1">The sequence shown here is derived from an EMBL/GenBank/DDBJ whole genome shotgun (WGS) entry which is preliminary data.</text>
</comment>
<evidence type="ECO:0000313" key="1">
    <source>
        <dbReference type="EMBL" id="KAL3952640.1"/>
    </source>
</evidence>
<keyword evidence="2" id="KW-1185">Reference proteome</keyword>
<evidence type="ECO:0000313" key="2">
    <source>
        <dbReference type="Proteomes" id="UP001638806"/>
    </source>
</evidence>
<reference evidence="1" key="1">
    <citation type="submission" date="2024-12" db="EMBL/GenBank/DDBJ databases">
        <title>Comparative genomics and development of molecular markers within Purpureocillium lilacinum and among Purpureocillium species.</title>
        <authorList>
            <person name="Yeh Z.-Y."/>
            <person name="Ni N.-T."/>
            <person name="Lo P.-H."/>
            <person name="Mushyakhwo K."/>
            <person name="Lin C.-F."/>
            <person name="Nai Y.-S."/>
        </authorList>
    </citation>
    <scope>NUCLEOTIDE SEQUENCE</scope>
    <source>
        <strain evidence="1">NCHU-NPUST-175</strain>
    </source>
</reference>
<sequence>MLQHSCNYQQVAGTFCFHSRKGPISLIESGKMATKSWEERVADKKSRLEKTIPPEWRIKTPPTGDSFMSYPKESGILSNDELAITESNATDLVRKLADGELTSVAVTTAFCKRAALAQQLLNCNLEFFPDMALAQAKGLDDYYAKHKKPIGPLHGLPISLKDQLRIKGLECTMGYVAWIGKFDTEDSVLVALLRKAGAVFYVKTSVPQSLMVCETLNNIIGRTVNPRNKNWSCGGSSGGEGAIVGFRGGVIGVGTDIGGSIRVPSAFNNLFGLRPSHGRLPYANMANSMEGQETIHSVCGPMCHTIDDLRLFVTSVLAQMPWQYDAKVIPMPWRPAEEENIRRKMAFGGLTLGFYSCDGNVLPHPPVLRAVDTVVTKAKEAGHTVVSWEPYKHPYAVDLANRIYAADGGADVFTTLKESGEPAIPNFKDLINPTLPKLDINRTWDANLEKWNYQNEYLAKLRELEEKLGREVDAIIAPITPTAAVRHDRFKYYGYATAINVLDFTSVVVPVTFADKNVDVQNASFEPLTEMDKTVQAEYDAEAYNGAPVAVQIIGRRLTEEKTVAIAEELANLLGTNK</sequence>
<dbReference type="Proteomes" id="UP001638806">
    <property type="component" value="Unassembled WGS sequence"/>
</dbReference>
<proteinExistence type="predicted"/>